<protein>
    <submittedName>
        <fullName evidence="9">MotA/TolQ/ExbB proton channel family protein</fullName>
    </submittedName>
</protein>
<evidence type="ECO:0000259" key="8">
    <source>
        <dbReference type="Pfam" id="PF01618"/>
    </source>
</evidence>
<dbReference type="InterPro" id="IPR002898">
    <property type="entry name" value="MotA_ExbB_proton_chnl"/>
</dbReference>
<gene>
    <name evidence="9" type="ORF">ACFQZW_04155</name>
</gene>
<keyword evidence="4 7" id="KW-1133">Transmembrane helix</keyword>
<evidence type="ECO:0000256" key="7">
    <source>
        <dbReference type="SAM" id="Phobius"/>
    </source>
</evidence>
<keyword evidence="6" id="KW-0813">Transport</keyword>
<keyword evidence="5 7" id="KW-0472">Membrane</keyword>
<name>A0ABW2Z8N0_9FLAO</name>
<feature type="transmembrane region" description="Helical" evidence="7">
    <location>
        <begin position="48"/>
        <end position="71"/>
    </location>
</feature>
<evidence type="ECO:0000313" key="9">
    <source>
        <dbReference type="EMBL" id="MFD0761264.1"/>
    </source>
</evidence>
<evidence type="ECO:0000256" key="5">
    <source>
        <dbReference type="ARBA" id="ARBA00023136"/>
    </source>
</evidence>
<organism evidence="9 10">
    <name type="scientific">Lutibacter aestuarii</name>
    <dbReference type="NCBI Taxonomy" id="861111"/>
    <lineage>
        <taxon>Bacteria</taxon>
        <taxon>Pseudomonadati</taxon>
        <taxon>Bacteroidota</taxon>
        <taxon>Flavobacteriia</taxon>
        <taxon>Flavobacteriales</taxon>
        <taxon>Flavobacteriaceae</taxon>
        <taxon>Lutibacter</taxon>
    </lineage>
</organism>
<evidence type="ECO:0000256" key="6">
    <source>
        <dbReference type="RuleBase" id="RU004057"/>
    </source>
</evidence>
<keyword evidence="10" id="KW-1185">Reference proteome</keyword>
<comment type="similarity">
    <text evidence="6">Belongs to the exbB/tolQ family.</text>
</comment>
<feature type="transmembrane region" description="Helical" evidence="7">
    <location>
        <begin position="91"/>
        <end position="116"/>
    </location>
</feature>
<comment type="caution">
    <text evidence="9">The sequence shown here is derived from an EMBL/GenBank/DDBJ whole genome shotgun (WGS) entry which is preliminary data.</text>
</comment>
<sequence length="118" mass="12514">MNFLIINLLNDGGPTFTYPMLIMFLIVIALIIKAFLKGDAEGKTKKLISHISLFALVWGFLGQLIGLIGAFDSIQAAGDVAPSVLAAGLKIALLSPTFGMVIFLVGRAGIILLSVLKK</sequence>
<evidence type="ECO:0000256" key="2">
    <source>
        <dbReference type="ARBA" id="ARBA00022475"/>
    </source>
</evidence>
<dbReference type="EMBL" id="JBHTIC010000005">
    <property type="protein sequence ID" value="MFD0761264.1"/>
    <property type="molecule type" value="Genomic_DNA"/>
</dbReference>
<evidence type="ECO:0000256" key="4">
    <source>
        <dbReference type="ARBA" id="ARBA00022989"/>
    </source>
</evidence>
<keyword evidence="3 7" id="KW-0812">Transmembrane</keyword>
<keyword evidence="6" id="KW-0653">Protein transport</keyword>
<evidence type="ECO:0000256" key="3">
    <source>
        <dbReference type="ARBA" id="ARBA00022692"/>
    </source>
</evidence>
<proteinExistence type="inferred from homology"/>
<comment type="subcellular location">
    <subcellularLocation>
        <location evidence="1">Cell membrane</location>
        <topology evidence="1">Multi-pass membrane protein</topology>
    </subcellularLocation>
    <subcellularLocation>
        <location evidence="6">Membrane</location>
        <topology evidence="6">Multi-pass membrane protein</topology>
    </subcellularLocation>
</comment>
<accession>A0ABW2Z8N0</accession>
<dbReference type="Pfam" id="PF01618">
    <property type="entry name" value="MotA_ExbB"/>
    <property type="match status" value="1"/>
</dbReference>
<keyword evidence="2" id="KW-1003">Cell membrane</keyword>
<feature type="transmembrane region" description="Helical" evidence="7">
    <location>
        <begin position="16"/>
        <end position="36"/>
    </location>
</feature>
<dbReference type="RefSeq" id="WP_298265017.1">
    <property type="nucleotide sequence ID" value="NZ_JBHTIC010000005.1"/>
</dbReference>
<evidence type="ECO:0000313" key="10">
    <source>
        <dbReference type="Proteomes" id="UP001597032"/>
    </source>
</evidence>
<evidence type="ECO:0000256" key="1">
    <source>
        <dbReference type="ARBA" id="ARBA00004651"/>
    </source>
</evidence>
<dbReference type="Proteomes" id="UP001597032">
    <property type="component" value="Unassembled WGS sequence"/>
</dbReference>
<feature type="domain" description="MotA/TolQ/ExbB proton channel" evidence="8">
    <location>
        <begin position="43"/>
        <end position="102"/>
    </location>
</feature>
<reference evidence="10" key="1">
    <citation type="journal article" date="2019" name="Int. J. Syst. Evol. Microbiol.">
        <title>The Global Catalogue of Microorganisms (GCM) 10K type strain sequencing project: providing services to taxonomists for standard genome sequencing and annotation.</title>
        <authorList>
            <consortium name="The Broad Institute Genomics Platform"/>
            <consortium name="The Broad Institute Genome Sequencing Center for Infectious Disease"/>
            <person name="Wu L."/>
            <person name="Ma J."/>
        </authorList>
    </citation>
    <scope>NUCLEOTIDE SEQUENCE [LARGE SCALE GENOMIC DNA]</scope>
    <source>
        <strain evidence="10">CCUG 60022</strain>
    </source>
</reference>